<dbReference type="OrthoDB" id="1428502at2759"/>
<keyword evidence="3" id="KW-1185">Reference proteome</keyword>
<gene>
    <name evidence="2" type="ORF">OLEA9_A077045</name>
</gene>
<dbReference type="Gramene" id="OE9A077045T1">
    <property type="protein sequence ID" value="OE9A077045C1"/>
    <property type="gene ID" value="OE9A077045"/>
</dbReference>
<accession>A0A8S0QYM0</accession>
<comment type="caution">
    <text evidence="2">The sequence shown here is derived from an EMBL/GenBank/DDBJ whole genome shotgun (WGS) entry which is preliminary data.</text>
</comment>
<dbReference type="PANTHER" id="PTHR48055">
    <property type="entry name" value="LEUCINE-RICH REPEAT RECEPTOR PROTEIN KINASE EMS1"/>
    <property type="match status" value="1"/>
</dbReference>
<organism evidence="2 3">
    <name type="scientific">Olea europaea subsp. europaea</name>
    <dbReference type="NCBI Taxonomy" id="158383"/>
    <lineage>
        <taxon>Eukaryota</taxon>
        <taxon>Viridiplantae</taxon>
        <taxon>Streptophyta</taxon>
        <taxon>Embryophyta</taxon>
        <taxon>Tracheophyta</taxon>
        <taxon>Spermatophyta</taxon>
        <taxon>Magnoliopsida</taxon>
        <taxon>eudicotyledons</taxon>
        <taxon>Gunneridae</taxon>
        <taxon>Pentapetalae</taxon>
        <taxon>asterids</taxon>
        <taxon>lamiids</taxon>
        <taxon>Lamiales</taxon>
        <taxon>Oleaceae</taxon>
        <taxon>Oleeae</taxon>
        <taxon>Olea</taxon>
    </lineage>
</organism>
<feature type="domain" description="Protein kinase" evidence="1">
    <location>
        <begin position="1"/>
        <end position="77"/>
    </location>
</feature>
<dbReference type="GO" id="GO:0016020">
    <property type="term" value="C:membrane"/>
    <property type="evidence" value="ECO:0007669"/>
    <property type="project" value="TreeGrafter"/>
</dbReference>
<dbReference type="GO" id="GO:0004672">
    <property type="term" value="F:protein kinase activity"/>
    <property type="evidence" value="ECO:0007669"/>
    <property type="project" value="InterPro"/>
</dbReference>
<dbReference type="SUPFAM" id="SSF56112">
    <property type="entry name" value="Protein kinase-like (PK-like)"/>
    <property type="match status" value="1"/>
</dbReference>
<proteinExistence type="predicted"/>
<dbReference type="Pfam" id="PF00069">
    <property type="entry name" value="Pkinase"/>
    <property type="match status" value="1"/>
</dbReference>
<dbReference type="InterPro" id="IPR011009">
    <property type="entry name" value="Kinase-like_dom_sf"/>
</dbReference>
<protein>
    <submittedName>
        <fullName evidence="2">Probable LRR receptor-like serine threonine-kinase At3g47570</fullName>
    </submittedName>
</protein>
<dbReference type="GO" id="GO:0005524">
    <property type="term" value="F:ATP binding"/>
    <property type="evidence" value="ECO:0007669"/>
    <property type="project" value="InterPro"/>
</dbReference>
<reference evidence="2 3" key="1">
    <citation type="submission" date="2019-12" db="EMBL/GenBank/DDBJ databases">
        <authorList>
            <person name="Alioto T."/>
            <person name="Alioto T."/>
            <person name="Gomez Garrido J."/>
        </authorList>
    </citation>
    <scope>NUCLEOTIDE SEQUENCE [LARGE SCALE GENOMIC DNA]</scope>
</reference>
<evidence type="ECO:0000259" key="1">
    <source>
        <dbReference type="PROSITE" id="PS50011"/>
    </source>
</evidence>
<dbReference type="PROSITE" id="PS50011">
    <property type="entry name" value="PROTEIN_KINASE_DOM"/>
    <property type="match status" value="1"/>
</dbReference>
<dbReference type="PANTHER" id="PTHR48055:SF57">
    <property type="entry name" value="PROTEIN KINASE DOMAIN-CONTAINING PROTEIN"/>
    <property type="match status" value="1"/>
</dbReference>
<dbReference type="InterPro" id="IPR051564">
    <property type="entry name" value="LRR_receptor-like_kinase"/>
</dbReference>
<name>A0A8S0QYM0_OLEEU</name>
<dbReference type="AlphaFoldDB" id="A0A8S0QYM0"/>
<evidence type="ECO:0000313" key="3">
    <source>
        <dbReference type="Proteomes" id="UP000594638"/>
    </source>
</evidence>
<sequence length="77" mass="8695">MAAHVANFGIAKFFTKDQRISITKTLGTTRYMTPEYGSTGLVSTMADVYSFGIMLMETLTKKKPTDDMLVEEFTMRK</sequence>
<dbReference type="Proteomes" id="UP000594638">
    <property type="component" value="Unassembled WGS sequence"/>
</dbReference>
<dbReference type="InterPro" id="IPR000719">
    <property type="entry name" value="Prot_kinase_dom"/>
</dbReference>
<evidence type="ECO:0000313" key="2">
    <source>
        <dbReference type="EMBL" id="CAA2971637.1"/>
    </source>
</evidence>
<dbReference type="Gene3D" id="1.10.510.10">
    <property type="entry name" value="Transferase(Phosphotransferase) domain 1"/>
    <property type="match status" value="1"/>
</dbReference>
<keyword evidence="2" id="KW-0675">Receptor</keyword>
<dbReference type="EMBL" id="CACTIH010002020">
    <property type="protein sequence ID" value="CAA2971637.1"/>
    <property type="molecule type" value="Genomic_DNA"/>
</dbReference>